<dbReference type="InterPro" id="IPR016181">
    <property type="entry name" value="Acyl_CoA_acyltransferase"/>
</dbReference>
<evidence type="ECO:0000259" key="1">
    <source>
        <dbReference type="Pfam" id="PF09924"/>
    </source>
</evidence>
<dbReference type="Proteomes" id="UP000664545">
    <property type="component" value="Unassembled WGS sequence"/>
</dbReference>
<feature type="domain" description="Phosphatidylglycerol lysyltransferase C-terminal" evidence="1">
    <location>
        <begin position="24"/>
        <end position="306"/>
    </location>
</feature>
<comment type="caution">
    <text evidence="2">The sequence shown here is derived from an EMBL/GenBank/DDBJ whole genome shotgun (WGS) entry which is preliminary data.</text>
</comment>
<dbReference type="RefSeq" id="WP_206581927.1">
    <property type="nucleotide sequence ID" value="NZ_JAFJZZ010000002.1"/>
</dbReference>
<reference evidence="2" key="1">
    <citation type="submission" date="2021-02" db="EMBL/GenBank/DDBJ databases">
        <title>Abyssanaerobacter marinus gen.nov., sp., nov, anaerobic bacterium isolated from the Onnuri vent field of Indian Ocean and suggestion of Mogibacteriaceae fam. nov., and proposal of reclassification of ambiguous this family's genus member.</title>
        <authorList>
            <person name="Kim Y.J."/>
            <person name="Yang J.-A."/>
        </authorList>
    </citation>
    <scope>NUCLEOTIDE SEQUENCE</scope>
    <source>
        <strain evidence="2">DSM 2634</strain>
    </source>
</reference>
<dbReference type="InterPro" id="IPR016732">
    <property type="entry name" value="UCP018688"/>
</dbReference>
<dbReference type="Gene3D" id="3.40.630.30">
    <property type="match status" value="1"/>
</dbReference>
<keyword evidence="3" id="KW-1185">Reference proteome</keyword>
<protein>
    <submittedName>
        <fullName evidence="2">DUF2156 domain-containing protein</fullName>
    </submittedName>
</protein>
<dbReference type="AlphaFoldDB" id="A0A939D7Y6"/>
<dbReference type="PANTHER" id="PTHR41373">
    <property type="entry name" value="DUF2156 DOMAIN-CONTAINING PROTEIN"/>
    <property type="match status" value="1"/>
</dbReference>
<dbReference type="SUPFAM" id="SSF55729">
    <property type="entry name" value="Acyl-CoA N-acyltransferases (Nat)"/>
    <property type="match status" value="2"/>
</dbReference>
<dbReference type="Pfam" id="PF09924">
    <property type="entry name" value="LPG_synthase_C"/>
    <property type="match status" value="1"/>
</dbReference>
<evidence type="ECO:0000313" key="3">
    <source>
        <dbReference type="Proteomes" id="UP000664545"/>
    </source>
</evidence>
<proteinExistence type="predicted"/>
<sequence>MGIFKNEISIENRDILNEYLTSFEYRTSGLSFSSLYMWRNENEFTWEIFGDYMVVSGISHLELDTPEYFIFPPLTRNGTYEPAGVKEAIDAARKRFQEKNQKFSLRLIPAHMLNILETAFPNDLEFTADRPNYDYLYLKKDLAELKGRAYHSKKNHLNYFLNHYQYEYVALTPDMLGIVSAFLKEFNARKNVSEHEKHWLKMEESAMHDVVRNIDKLDYLAGAIIIDGKVEAFTIGGRSGQHTVTVHVEKANSNIRGLYQAINNEFCKYLDDSVEYVNREEDMGIENLRKAKLSYKPIEVVEKYIAVFK</sequence>
<dbReference type="PIRSF" id="PIRSF018688">
    <property type="entry name" value="UCP018688"/>
    <property type="match status" value="1"/>
</dbReference>
<dbReference type="InterPro" id="IPR024320">
    <property type="entry name" value="LPG_synthase_C"/>
</dbReference>
<gene>
    <name evidence="2" type="ORF">JYB65_06925</name>
</gene>
<dbReference type="EMBL" id="JAFJZZ010000002">
    <property type="protein sequence ID" value="MBN7773089.1"/>
    <property type="molecule type" value="Genomic_DNA"/>
</dbReference>
<organism evidence="2 3">
    <name type="scientific">Clostridium aminobutyricum</name>
    <dbReference type="NCBI Taxonomy" id="33953"/>
    <lineage>
        <taxon>Bacteria</taxon>
        <taxon>Bacillati</taxon>
        <taxon>Bacillota</taxon>
        <taxon>Clostridia</taxon>
        <taxon>Eubacteriales</taxon>
        <taxon>Clostridiaceae</taxon>
        <taxon>Clostridium</taxon>
    </lineage>
</organism>
<dbReference type="PANTHER" id="PTHR41373:SF1">
    <property type="entry name" value="PHOSPHATIDYLGLYCEROL LYSYLTRANSFERASE C-TERMINAL DOMAIN-CONTAINING PROTEIN"/>
    <property type="match status" value="1"/>
</dbReference>
<accession>A0A939D7Y6</accession>
<name>A0A939D7Y6_CLOAM</name>
<evidence type="ECO:0000313" key="2">
    <source>
        <dbReference type="EMBL" id="MBN7773089.1"/>
    </source>
</evidence>